<proteinExistence type="predicted"/>
<feature type="transmembrane region" description="Helical" evidence="6">
    <location>
        <begin position="76"/>
        <end position="100"/>
    </location>
</feature>
<feature type="transmembrane region" description="Helical" evidence="6">
    <location>
        <begin position="156"/>
        <end position="178"/>
    </location>
</feature>
<feature type="transmembrane region" description="Helical" evidence="6">
    <location>
        <begin position="39"/>
        <end position="56"/>
    </location>
</feature>
<keyword evidence="2 6" id="KW-0812">Transmembrane</keyword>
<accession>A0ABN1VVB9</accession>
<dbReference type="PANTHER" id="PTHR43027:SF2">
    <property type="entry name" value="TRANSPORT PERMEASE PROTEIN"/>
    <property type="match status" value="1"/>
</dbReference>
<keyword evidence="3 6" id="KW-1133">Transmembrane helix</keyword>
<dbReference type="RefSeq" id="WP_344440280.1">
    <property type="nucleotide sequence ID" value="NZ_BAAALF010000013.1"/>
</dbReference>
<feature type="transmembrane region" description="Helical" evidence="6">
    <location>
        <begin position="121"/>
        <end position="150"/>
    </location>
</feature>
<comment type="subcellular location">
    <subcellularLocation>
        <location evidence="1">Membrane</location>
        <topology evidence="1">Multi-pass membrane protein</topology>
    </subcellularLocation>
</comment>
<reference evidence="8 9" key="1">
    <citation type="journal article" date="2019" name="Int. J. Syst. Evol. Microbiol.">
        <title>The Global Catalogue of Microorganisms (GCM) 10K type strain sequencing project: providing services to taxonomists for standard genome sequencing and annotation.</title>
        <authorList>
            <consortium name="The Broad Institute Genomics Platform"/>
            <consortium name="The Broad Institute Genome Sequencing Center for Infectious Disease"/>
            <person name="Wu L."/>
            <person name="Ma J."/>
        </authorList>
    </citation>
    <scope>NUCLEOTIDE SEQUENCE [LARGE SCALE GENOMIC DNA]</scope>
    <source>
        <strain evidence="8 9">JCM 13004</strain>
    </source>
</reference>
<dbReference type="InterPro" id="IPR000412">
    <property type="entry name" value="ABC_2_transport"/>
</dbReference>
<dbReference type="EMBL" id="BAAALF010000013">
    <property type="protein sequence ID" value="GAA1224504.1"/>
    <property type="molecule type" value="Genomic_DNA"/>
</dbReference>
<keyword evidence="9" id="KW-1185">Reference proteome</keyword>
<feature type="transmembrane region" description="Helical" evidence="6">
    <location>
        <begin position="185"/>
        <end position="205"/>
    </location>
</feature>
<comment type="caution">
    <text evidence="8">The sequence shown here is derived from an EMBL/GenBank/DDBJ whole genome shotgun (WGS) entry which is preliminary data.</text>
</comment>
<evidence type="ECO:0000256" key="6">
    <source>
        <dbReference type="SAM" id="Phobius"/>
    </source>
</evidence>
<keyword evidence="5" id="KW-0046">Antibiotic resistance</keyword>
<evidence type="ECO:0000259" key="7">
    <source>
        <dbReference type="Pfam" id="PF01061"/>
    </source>
</evidence>
<dbReference type="Proteomes" id="UP001500037">
    <property type="component" value="Unassembled WGS sequence"/>
</dbReference>
<dbReference type="InterPro" id="IPR052902">
    <property type="entry name" value="ABC-2_transporter"/>
</dbReference>
<feature type="domain" description="ABC-2 type transporter transmembrane" evidence="7">
    <location>
        <begin position="24"/>
        <end position="224"/>
    </location>
</feature>
<protein>
    <submittedName>
        <fullName evidence="8">ABC transporter permease</fullName>
    </submittedName>
</protein>
<name>A0ABN1VVB9_9ACTN</name>
<keyword evidence="4 6" id="KW-0472">Membrane</keyword>
<evidence type="ECO:0000256" key="3">
    <source>
        <dbReference type="ARBA" id="ARBA00022989"/>
    </source>
</evidence>
<sequence>MTTAAAPAATLRPARRTRMTRHGFATLTRTQATLLLREPAALVWLALPMLLLLVFGNIPGFLTPQATLGGRRVIDVYVPTIAAMVPLFLALTALPMTMAAHREKDVLRRLSASPVPATGMLAALVTVIAALAALGVTAVVTVGALAFHVSTPANPAAVLSSFLLGATAVLALGLLVAARARTGTAASAMGVPLMVLNFFASGLYFPVAQMPRLLQHVTEYIPFGAVMAAWDGRGALWQHLAVLAAYTLLAGTAAARWFRWE</sequence>
<evidence type="ECO:0000256" key="5">
    <source>
        <dbReference type="ARBA" id="ARBA00023251"/>
    </source>
</evidence>
<evidence type="ECO:0000256" key="1">
    <source>
        <dbReference type="ARBA" id="ARBA00004141"/>
    </source>
</evidence>
<feature type="transmembrane region" description="Helical" evidence="6">
    <location>
        <begin position="236"/>
        <end position="258"/>
    </location>
</feature>
<evidence type="ECO:0000256" key="4">
    <source>
        <dbReference type="ARBA" id="ARBA00023136"/>
    </source>
</evidence>
<dbReference type="InterPro" id="IPR013525">
    <property type="entry name" value="ABC2_TM"/>
</dbReference>
<evidence type="ECO:0000313" key="9">
    <source>
        <dbReference type="Proteomes" id="UP001500037"/>
    </source>
</evidence>
<evidence type="ECO:0000256" key="2">
    <source>
        <dbReference type="ARBA" id="ARBA00022692"/>
    </source>
</evidence>
<organism evidence="8 9">
    <name type="scientific">Kitasatospora nipponensis</name>
    <dbReference type="NCBI Taxonomy" id="258049"/>
    <lineage>
        <taxon>Bacteria</taxon>
        <taxon>Bacillati</taxon>
        <taxon>Actinomycetota</taxon>
        <taxon>Actinomycetes</taxon>
        <taxon>Kitasatosporales</taxon>
        <taxon>Streptomycetaceae</taxon>
        <taxon>Kitasatospora</taxon>
    </lineage>
</organism>
<evidence type="ECO:0000313" key="8">
    <source>
        <dbReference type="EMBL" id="GAA1224504.1"/>
    </source>
</evidence>
<dbReference type="PIRSF" id="PIRSF006648">
    <property type="entry name" value="DrrB"/>
    <property type="match status" value="1"/>
</dbReference>
<gene>
    <name evidence="8" type="ORF">GCM10009665_13450</name>
</gene>
<dbReference type="PANTHER" id="PTHR43027">
    <property type="entry name" value="DOXORUBICIN RESISTANCE ABC TRANSPORTER PERMEASE PROTEIN DRRC-RELATED"/>
    <property type="match status" value="1"/>
</dbReference>
<dbReference type="Pfam" id="PF01061">
    <property type="entry name" value="ABC2_membrane"/>
    <property type="match status" value="1"/>
</dbReference>